<keyword evidence="4" id="KW-1185">Reference proteome</keyword>
<evidence type="ECO:0000256" key="1">
    <source>
        <dbReference type="ARBA" id="ARBA00008791"/>
    </source>
</evidence>
<evidence type="ECO:0000313" key="3">
    <source>
        <dbReference type="EMBL" id="WOK06237.1"/>
    </source>
</evidence>
<feature type="domain" description="UspA" evidence="2">
    <location>
        <begin position="3"/>
        <end position="144"/>
    </location>
</feature>
<dbReference type="EMBL" id="CP136051">
    <property type="protein sequence ID" value="WOK06237.1"/>
    <property type="molecule type" value="Genomic_DNA"/>
</dbReference>
<dbReference type="InterPro" id="IPR014729">
    <property type="entry name" value="Rossmann-like_a/b/a_fold"/>
</dbReference>
<accession>A0ABZ0INZ5</accession>
<dbReference type="InterPro" id="IPR006016">
    <property type="entry name" value="UspA"/>
</dbReference>
<evidence type="ECO:0000313" key="4">
    <source>
        <dbReference type="Proteomes" id="UP001302349"/>
    </source>
</evidence>
<dbReference type="PANTHER" id="PTHR46268">
    <property type="entry name" value="STRESS RESPONSE PROTEIN NHAX"/>
    <property type="match status" value="1"/>
</dbReference>
<name>A0ABZ0INZ5_9BACT</name>
<dbReference type="PRINTS" id="PR01438">
    <property type="entry name" value="UNVRSLSTRESS"/>
</dbReference>
<gene>
    <name evidence="3" type="ORF">RT717_24490</name>
</gene>
<evidence type="ECO:0000259" key="2">
    <source>
        <dbReference type="Pfam" id="PF00582"/>
    </source>
</evidence>
<dbReference type="RefSeq" id="WP_317488965.1">
    <property type="nucleotide sequence ID" value="NZ_CP136051.1"/>
</dbReference>
<reference evidence="3 4" key="1">
    <citation type="journal article" date="2023" name="Microbiol. Resour. Announc.">
        <title>Complete Genome Sequence of Imperialibacter roseus strain P4T.</title>
        <authorList>
            <person name="Tizabi D.R."/>
            <person name="Bachvaroff T."/>
            <person name="Hill R.T."/>
        </authorList>
    </citation>
    <scope>NUCLEOTIDE SEQUENCE [LARGE SCALE GENOMIC DNA]</scope>
    <source>
        <strain evidence="3 4">P4T</strain>
    </source>
</reference>
<feature type="domain" description="UspA" evidence="2">
    <location>
        <begin position="217"/>
        <end position="273"/>
    </location>
</feature>
<dbReference type="Pfam" id="PF00582">
    <property type="entry name" value="Usp"/>
    <property type="match status" value="2"/>
</dbReference>
<proteinExistence type="inferred from homology"/>
<comment type="similarity">
    <text evidence="1">Belongs to the universal stress protein A family.</text>
</comment>
<dbReference type="InterPro" id="IPR006015">
    <property type="entry name" value="Universal_stress_UspA"/>
</dbReference>
<organism evidence="3 4">
    <name type="scientific">Imperialibacter roseus</name>
    <dbReference type="NCBI Taxonomy" id="1324217"/>
    <lineage>
        <taxon>Bacteria</taxon>
        <taxon>Pseudomonadati</taxon>
        <taxon>Bacteroidota</taxon>
        <taxon>Cytophagia</taxon>
        <taxon>Cytophagales</taxon>
        <taxon>Flammeovirgaceae</taxon>
        <taxon>Imperialibacter</taxon>
    </lineage>
</organism>
<dbReference type="Gene3D" id="3.40.50.620">
    <property type="entry name" value="HUPs"/>
    <property type="match status" value="2"/>
</dbReference>
<protein>
    <submittedName>
        <fullName evidence="3">Universal stress protein</fullName>
    </submittedName>
</protein>
<dbReference type="Proteomes" id="UP001302349">
    <property type="component" value="Chromosome"/>
</dbReference>
<dbReference type="CDD" id="cd00293">
    <property type="entry name" value="USP-like"/>
    <property type="match status" value="2"/>
</dbReference>
<dbReference type="SUPFAM" id="SSF52402">
    <property type="entry name" value="Adenine nucleotide alpha hydrolases-like"/>
    <property type="match status" value="2"/>
</dbReference>
<sequence>MNIKNILVPTDFSPCSKNAVRIAVDLSKKLGAKIHLINAIHVPTPHMDIGGQAMIEPMLEEYEEEVDKKFDALDEEIPGLKDVKHDHRAYVSFTIDAIYTAMETKKIDMIVMGTKGSHDTLEKLLGGVSSEVIRIADVPVLVVPEAIKKFNPKKIVFAADFNKIESIGRLSPLKDIAELFEAEITIVNVTEDDKFPFSRLVESFKVDKFLKNIKHSFETTKNDDVRAGLFEFAEKNSADMIVMMPRKHSLFEKIFKSSVTKKVAMGVKVPLLTFHE</sequence>
<dbReference type="PANTHER" id="PTHR46268:SF6">
    <property type="entry name" value="UNIVERSAL STRESS PROTEIN UP12"/>
    <property type="match status" value="1"/>
</dbReference>